<dbReference type="SMART" id="SM00829">
    <property type="entry name" value="PKS_ER"/>
    <property type="match status" value="1"/>
</dbReference>
<name>A0A1E4SEP3_9ASCO</name>
<dbReference type="GO" id="GO:0016628">
    <property type="term" value="F:oxidoreductase activity, acting on the CH-CH group of donors, NAD or NADP as acceptor"/>
    <property type="evidence" value="ECO:0007669"/>
    <property type="project" value="InterPro"/>
</dbReference>
<feature type="domain" description="Enoyl reductase (ER)" evidence="2">
    <location>
        <begin position="5"/>
        <end position="295"/>
    </location>
</feature>
<dbReference type="PANTHER" id="PTHR43205:SF19">
    <property type="entry name" value="ENOYL REDUCTASE (ER) DOMAIN-CONTAINING PROTEIN"/>
    <property type="match status" value="1"/>
</dbReference>
<dbReference type="GeneID" id="30986133"/>
<dbReference type="InterPro" id="IPR020843">
    <property type="entry name" value="ER"/>
</dbReference>
<keyword evidence="4" id="KW-1185">Reference proteome</keyword>
<evidence type="ECO:0000259" key="2">
    <source>
        <dbReference type="SMART" id="SM00829"/>
    </source>
</evidence>
<dbReference type="InterPro" id="IPR011032">
    <property type="entry name" value="GroES-like_sf"/>
</dbReference>
<reference evidence="4" key="1">
    <citation type="submission" date="2016-05" db="EMBL/GenBank/DDBJ databases">
        <title>Comparative genomics of biotechnologically important yeasts.</title>
        <authorList>
            <consortium name="DOE Joint Genome Institute"/>
            <person name="Riley R."/>
            <person name="Haridas S."/>
            <person name="Wolfe K.H."/>
            <person name="Lopes M.R."/>
            <person name="Hittinger C.T."/>
            <person name="Goker M."/>
            <person name="Salamov A."/>
            <person name="Wisecaver J."/>
            <person name="Long T.M."/>
            <person name="Aerts A.L."/>
            <person name="Barry K."/>
            <person name="Choi C."/>
            <person name="Clum A."/>
            <person name="Coughlan A.Y."/>
            <person name="Deshpande S."/>
            <person name="Douglass A.P."/>
            <person name="Hanson S.J."/>
            <person name="Klenk H.-P."/>
            <person name="Labutti K."/>
            <person name="Lapidus A."/>
            <person name="Lindquist E."/>
            <person name="Lipzen A."/>
            <person name="Meier-Kolthoff J.P."/>
            <person name="Ohm R.A."/>
            <person name="Otillar R.P."/>
            <person name="Pangilinan J."/>
            <person name="Peng Y."/>
            <person name="Rokas A."/>
            <person name="Rosa C.A."/>
            <person name="Scheuner C."/>
            <person name="Sibirny A.A."/>
            <person name="Slot J.C."/>
            <person name="Stielow J.B."/>
            <person name="Sun H."/>
            <person name="Kurtzman C.P."/>
            <person name="Blackwell M."/>
            <person name="Grigoriev I.V."/>
            <person name="Jeffries T.W."/>
        </authorList>
    </citation>
    <scope>NUCLEOTIDE SEQUENCE [LARGE SCALE GENOMIC DNA]</scope>
    <source>
        <strain evidence="4">NRRL Y-17324</strain>
    </source>
</reference>
<dbReference type="InterPro" id="IPR045010">
    <property type="entry name" value="MDR_fam"/>
</dbReference>
<dbReference type="Pfam" id="PF00107">
    <property type="entry name" value="ADH_zinc_N"/>
    <property type="match status" value="1"/>
</dbReference>
<protein>
    <submittedName>
        <fullName evidence="3">NAD(P)-binding protein</fullName>
    </submittedName>
</protein>
<dbReference type="PANTHER" id="PTHR43205">
    <property type="entry name" value="PROSTAGLANDIN REDUCTASE"/>
    <property type="match status" value="1"/>
</dbReference>
<dbReference type="Pfam" id="PF16884">
    <property type="entry name" value="ADH_N_2"/>
    <property type="match status" value="1"/>
</dbReference>
<proteinExistence type="predicted"/>
<dbReference type="Gene3D" id="3.40.50.720">
    <property type="entry name" value="NAD(P)-binding Rossmann-like Domain"/>
    <property type="match status" value="1"/>
</dbReference>
<gene>
    <name evidence="3" type="ORF">CANTADRAFT_96616</name>
</gene>
<keyword evidence="1" id="KW-0560">Oxidoreductase</keyword>
<sequence>MSLPTTLNYIKLKTAPSHESELKDGDVFVKHLYFSNDPTQRVYIQKDSVPSRCYMDPVLEGEPMRAFGISEIILSKSDKYAPGDLVYGTFSWSDYQVINEAFVWMKIDDKTFDIPTQLSNLGHTGLTAYFGLTHVLKMKEGQTIVISAAAGATGSVAVQIAKHMLKSAKVIGLAGTEDKCRWVESLGADICINYHDADYKEQLDKAIGPDYIDLYFDNVGGEMLSHMFTRVKKFGRIAACGSIIGYNDDDKNKLTNWTNLIFNYLTVEGFIVTNYAEHFPEAFGFLIEGLSTGKIKNEGSYYPLTKVPEILDLIFGSKKPNGKLLTRIA</sequence>
<dbReference type="OrthoDB" id="809632at2759"/>
<evidence type="ECO:0000313" key="3">
    <source>
        <dbReference type="EMBL" id="ODV77953.1"/>
    </source>
</evidence>
<organism evidence="3 4">
    <name type="scientific">Suhomyces tanzawaensis NRRL Y-17324</name>
    <dbReference type="NCBI Taxonomy" id="984487"/>
    <lineage>
        <taxon>Eukaryota</taxon>
        <taxon>Fungi</taxon>
        <taxon>Dikarya</taxon>
        <taxon>Ascomycota</taxon>
        <taxon>Saccharomycotina</taxon>
        <taxon>Pichiomycetes</taxon>
        <taxon>Debaryomycetaceae</taxon>
        <taxon>Suhomyces</taxon>
    </lineage>
</organism>
<dbReference type="RefSeq" id="XP_020063075.1">
    <property type="nucleotide sequence ID" value="XM_020211997.1"/>
</dbReference>
<dbReference type="SUPFAM" id="SSF50129">
    <property type="entry name" value="GroES-like"/>
    <property type="match status" value="1"/>
</dbReference>
<dbReference type="InterPro" id="IPR013149">
    <property type="entry name" value="ADH-like_C"/>
</dbReference>
<dbReference type="Proteomes" id="UP000094285">
    <property type="component" value="Unassembled WGS sequence"/>
</dbReference>
<dbReference type="InterPro" id="IPR036291">
    <property type="entry name" value="NAD(P)-bd_dom_sf"/>
</dbReference>
<evidence type="ECO:0000256" key="1">
    <source>
        <dbReference type="ARBA" id="ARBA00023002"/>
    </source>
</evidence>
<dbReference type="CDD" id="cd05288">
    <property type="entry name" value="PGDH"/>
    <property type="match status" value="1"/>
</dbReference>
<dbReference type="SUPFAM" id="SSF51735">
    <property type="entry name" value="NAD(P)-binding Rossmann-fold domains"/>
    <property type="match status" value="1"/>
</dbReference>
<dbReference type="InterPro" id="IPR041694">
    <property type="entry name" value="ADH_N_2"/>
</dbReference>
<dbReference type="AlphaFoldDB" id="A0A1E4SEP3"/>
<evidence type="ECO:0000313" key="4">
    <source>
        <dbReference type="Proteomes" id="UP000094285"/>
    </source>
</evidence>
<dbReference type="EMBL" id="KV453914">
    <property type="protein sequence ID" value="ODV77953.1"/>
    <property type="molecule type" value="Genomic_DNA"/>
</dbReference>
<dbReference type="FunFam" id="3.40.50.720:FF:000121">
    <property type="entry name" value="Prostaglandin reductase 2"/>
    <property type="match status" value="1"/>
</dbReference>
<dbReference type="Gene3D" id="3.90.180.10">
    <property type="entry name" value="Medium-chain alcohol dehydrogenases, catalytic domain"/>
    <property type="match status" value="1"/>
</dbReference>
<accession>A0A1E4SEP3</accession>